<evidence type="ECO:0000313" key="2">
    <source>
        <dbReference type="EMBL" id="KIW33813.1"/>
    </source>
</evidence>
<keyword evidence="1" id="KW-1133">Transmembrane helix</keyword>
<reference evidence="2 3" key="1">
    <citation type="submission" date="2015-01" db="EMBL/GenBank/DDBJ databases">
        <title>The Genome Sequence of Cladophialophora immunda CBS83496.</title>
        <authorList>
            <consortium name="The Broad Institute Genomics Platform"/>
            <person name="Cuomo C."/>
            <person name="de Hoog S."/>
            <person name="Gorbushina A."/>
            <person name="Stielow B."/>
            <person name="Teixiera M."/>
            <person name="Abouelleil A."/>
            <person name="Chapman S.B."/>
            <person name="Priest M."/>
            <person name="Young S.K."/>
            <person name="Wortman J."/>
            <person name="Nusbaum C."/>
            <person name="Birren B."/>
        </authorList>
    </citation>
    <scope>NUCLEOTIDE SEQUENCE [LARGE SCALE GENOMIC DNA]</scope>
    <source>
        <strain evidence="2 3">CBS 83496</strain>
    </source>
</reference>
<dbReference type="EMBL" id="KN847040">
    <property type="protein sequence ID" value="KIW33813.1"/>
    <property type="molecule type" value="Genomic_DNA"/>
</dbReference>
<name>A0A0D2CRH1_9EURO</name>
<dbReference type="RefSeq" id="XP_016254029.1">
    <property type="nucleotide sequence ID" value="XM_016387101.1"/>
</dbReference>
<evidence type="ECO:0000256" key="1">
    <source>
        <dbReference type="SAM" id="Phobius"/>
    </source>
</evidence>
<dbReference type="OrthoDB" id="4510955at2759"/>
<keyword evidence="1" id="KW-0472">Membrane</keyword>
<proteinExistence type="predicted"/>
<dbReference type="GeneID" id="27339828"/>
<organism evidence="2 3">
    <name type="scientific">Cladophialophora immunda</name>
    <dbReference type="NCBI Taxonomy" id="569365"/>
    <lineage>
        <taxon>Eukaryota</taxon>
        <taxon>Fungi</taxon>
        <taxon>Dikarya</taxon>
        <taxon>Ascomycota</taxon>
        <taxon>Pezizomycotina</taxon>
        <taxon>Eurotiomycetes</taxon>
        <taxon>Chaetothyriomycetidae</taxon>
        <taxon>Chaetothyriales</taxon>
        <taxon>Herpotrichiellaceae</taxon>
        <taxon>Cladophialophora</taxon>
    </lineage>
</organism>
<dbReference type="VEuPathDB" id="FungiDB:PV07_00634"/>
<feature type="transmembrane region" description="Helical" evidence="1">
    <location>
        <begin position="6"/>
        <end position="30"/>
    </location>
</feature>
<keyword evidence="1" id="KW-0812">Transmembrane</keyword>
<keyword evidence="3" id="KW-1185">Reference proteome</keyword>
<dbReference type="HOGENOM" id="CLU_2399477_0_0_1"/>
<sequence>MARFSLEAIVAIVGVIVTLPPSVILLWRLIGIGRSETPPRDVEALGIINVRLNVRLNVKITIHISIHIKVRIKLNVKINIILPNNNKSQSDGH</sequence>
<protein>
    <submittedName>
        <fullName evidence="2">Uncharacterized protein</fullName>
    </submittedName>
</protein>
<evidence type="ECO:0000313" key="3">
    <source>
        <dbReference type="Proteomes" id="UP000054466"/>
    </source>
</evidence>
<dbReference type="Proteomes" id="UP000054466">
    <property type="component" value="Unassembled WGS sequence"/>
</dbReference>
<gene>
    <name evidence="2" type="ORF">PV07_00634</name>
</gene>
<dbReference type="AlphaFoldDB" id="A0A0D2CRH1"/>
<accession>A0A0D2CRH1</accession>